<dbReference type="GO" id="GO:0005886">
    <property type="term" value="C:plasma membrane"/>
    <property type="evidence" value="ECO:0007669"/>
    <property type="project" value="TreeGrafter"/>
</dbReference>
<dbReference type="GO" id="GO:0017128">
    <property type="term" value="F:phospholipid scramblase activity"/>
    <property type="evidence" value="ECO:0007669"/>
    <property type="project" value="InterPro"/>
</dbReference>
<dbReference type="SUPFAM" id="SSF54518">
    <property type="entry name" value="Tubby C-terminal domain-like"/>
    <property type="match status" value="1"/>
</dbReference>
<dbReference type="Gramene" id="OE9A061454T1">
    <property type="protein sequence ID" value="OE9A061454C1"/>
    <property type="gene ID" value="OE9A061454"/>
</dbReference>
<evidence type="ECO:0000256" key="3">
    <source>
        <dbReference type="SAM" id="MobiDB-lite"/>
    </source>
</evidence>
<dbReference type="AlphaFoldDB" id="A0A8S0Q895"/>
<dbReference type="InterPro" id="IPR025659">
    <property type="entry name" value="Tubby-like_C"/>
</dbReference>
<dbReference type="InterPro" id="IPR005552">
    <property type="entry name" value="Scramblase"/>
</dbReference>
<feature type="compositionally biased region" description="Low complexity" evidence="3">
    <location>
        <begin position="14"/>
        <end position="44"/>
    </location>
</feature>
<dbReference type="Proteomes" id="UP000594638">
    <property type="component" value="Unassembled WGS sequence"/>
</dbReference>
<evidence type="ECO:0000313" key="5">
    <source>
        <dbReference type="Proteomes" id="UP000594638"/>
    </source>
</evidence>
<feature type="region of interest" description="Disordered" evidence="3">
    <location>
        <begin position="1"/>
        <end position="60"/>
    </location>
</feature>
<organism evidence="4 5">
    <name type="scientific">Olea europaea subsp. europaea</name>
    <dbReference type="NCBI Taxonomy" id="158383"/>
    <lineage>
        <taxon>Eukaryota</taxon>
        <taxon>Viridiplantae</taxon>
        <taxon>Streptophyta</taxon>
        <taxon>Embryophyta</taxon>
        <taxon>Tracheophyta</taxon>
        <taxon>Spermatophyta</taxon>
        <taxon>Magnoliopsida</taxon>
        <taxon>eudicotyledons</taxon>
        <taxon>Gunneridae</taxon>
        <taxon>Pentapetalae</taxon>
        <taxon>asterids</taxon>
        <taxon>lamiids</taxon>
        <taxon>Lamiales</taxon>
        <taxon>Oleaceae</taxon>
        <taxon>Oleeae</taxon>
        <taxon>Olea</taxon>
    </lineage>
</organism>
<protein>
    <recommendedName>
        <fullName evidence="2">Phospholipid scramblase</fullName>
    </recommendedName>
</protein>
<reference evidence="4 5" key="1">
    <citation type="submission" date="2019-12" db="EMBL/GenBank/DDBJ databases">
        <authorList>
            <person name="Alioto T."/>
            <person name="Alioto T."/>
            <person name="Gomez Garrido J."/>
        </authorList>
    </citation>
    <scope>NUCLEOTIDE SEQUENCE [LARGE SCALE GENOMIC DNA]</scope>
</reference>
<sequence>MSQQQPPPVGMTFQQQPPYYPGYPSQGQQSGYPPQQPQQQYYPNQPFPPPIQQQPGQHYSQPMVGSGWLQRNFQGYLQNATSFHVKQKVELVEAILGWETGNQYSVSDQAGNKVFYVGEESNLCLRQLCNARRAFTLTVKDVQGANVLIMDRSLDCSCCFGCCCPDKLTVSTSNGQLLGTVEEEFHILNPSFSVKNAAGSTVLRVEGPMCAMSCLGGSVVFQVLNMSGVSVGTISKEWGGFVRELFTDADSFHMSFPVDLDPAIKAVCMGALFLIDYEYFESGTTDKNQGGRRLFS</sequence>
<accession>A0A8S0Q895</accession>
<comment type="similarity">
    <text evidence="1 2">Belongs to the phospholipid scramblase family.</text>
</comment>
<dbReference type="OrthoDB" id="191150at2759"/>
<keyword evidence="5" id="KW-1185">Reference proteome</keyword>
<dbReference type="EMBL" id="CACTIH010001077">
    <property type="protein sequence ID" value="CAA2962542.1"/>
    <property type="molecule type" value="Genomic_DNA"/>
</dbReference>
<comment type="caution">
    <text evidence="4">The sequence shown here is derived from an EMBL/GenBank/DDBJ whole genome shotgun (WGS) entry which is preliminary data.</text>
</comment>
<dbReference type="PANTHER" id="PTHR23248:SF9">
    <property type="entry name" value="PHOSPHOLIPID SCRAMBLASE"/>
    <property type="match status" value="1"/>
</dbReference>
<gene>
    <name evidence="4" type="ORF">OLEA9_A061454</name>
</gene>
<dbReference type="PANTHER" id="PTHR23248">
    <property type="entry name" value="PHOSPHOLIPID SCRAMBLASE-RELATED"/>
    <property type="match status" value="1"/>
</dbReference>
<evidence type="ECO:0000256" key="2">
    <source>
        <dbReference type="RuleBase" id="RU363116"/>
    </source>
</evidence>
<name>A0A8S0Q895_OLEEU</name>
<evidence type="ECO:0000313" key="4">
    <source>
        <dbReference type="EMBL" id="CAA2962542.1"/>
    </source>
</evidence>
<proteinExistence type="inferred from homology"/>
<evidence type="ECO:0000256" key="1">
    <source>
        <dbReference type="ARBA" id="ARBA00005350"/>
    </source>
</evidence>
<dbReference type="Pfam" id="PF03803">
    <property type="entry name" value="Scramblase"/>
    <property type="match status" value="1"/>
</dbReference>